<evidence type="ECO:0000313" key="4">
    <source>
        <dbReference type="Proteomes" id="UP000319257"/>
    </source>
</evidence>
<feature type="compositionally biased region" description="Polar residues" evidence="1">
    <location>
        <begin position="120"/>
        <end position="130"/>
    </location>
</feature>
<sequence length="464" mass="50881">MLAAHDQENRVFAHHAAANNKQQQLQPKTPGARFPKTPLKVPLNDENATRGLGGKSVLTAKGGNENVRTIGKGKGLDKSNLLTPMGKKSWMSRPSLICVEDNSADPLPVEPRTARAPLGNRTTNAKTGTVQAGGVKGLVREFEKTQEPRSTARRPRIKSPQTESFRLEVHNDKNGPLGDEEDIEYTPPRPREAPYQSDVFPDGVLTFDGLKPENRLKGYYQYYYNPIGEDGMSLKERQFIEQQQRAFKNLDDQIQKDMDEFDWTIGDIPGSKDFLKKKQSTTGAAAGSKVVHQTATKPPGTIAARKAASALSMASKPTTALQPKPVKPVNTRPLSFLQNSRKPVARPTIPKPSVSDATTGAAASRTTLGYNKGRTTSSMLHGRREAPNPTRTFARSSSTVSSGSDSTITPARFAQRQVKDSEQDDLRRLEFLSIFDVDEDDDGNLAGEPVNDDVDDGFQLNINF</sequence>
<keyword evidence="4" id="KW-1185">Reference proteome</keyword>
<feature type="compositionally biased region" description="Polar residues" evidence="1">
    <location>
        <begin position="364"/>
        <end position="379"/>
    </location>
</feature>
<dbReference type="OrthoDB" id="5327145at2759"/>
<name>A0A507AH79_9PEZI</name>
<feature type="compositionally biased region" description="Low complexity" evidence="1">
    <location>
        <begin position="390"/>
        <end position="408"/>
    </location>
</feature>
<organism evidence="3 4">
    <name type="scientific">Thyridium curvatum</name>
    <dbReference type="NCBI Taxonomy" id="1093900"/>
    <lineage>
        <taxon>Eukaryota</taxon>
        <taxon>Fungi</taxon>
        <taxon>Dikarya</taxon>
        <taxon>Ascomycota</taxon>
        <taxon>Pezizomycotina</taxon>
        <taxon>Sordariomycetes</taxon>
        <taxon>Sordariomycetidae</taxon>
        <taxon>Thyridiales</taxon>
        <taxon>Thyridiaceae</taxon>
        <taxon>Thyridium</taxon>
    </lineage>
</organism>
<feature type="compositionally biased region" description="Basic and acidic residues" evidence="1">
    <location>
        <begin position="138"/>
        <end position="147"/>
    </location>
</feature>
<protein>
    <submittedName>
        <fullName evidence="3">Uncharacterized protein</fullName>
    </submittedName>
</protein>
<dbReference type="GeneID" id="41969219"/>
<feature type="region of interest" description="Disordered" evidence="1">
    <location>
        <begin position="281"/>
        <end position="408"/>
    </location>
</feature>
<accession>A0A507AH79</accession>
<comment type="caution">
    <text evidence="3">The sequence shown here is derived from an EMBL/GenBank/DDBJ whole genome shotgun (WGS) entry which is preliminary data.</text>
</comment>
<dbReference type="RefSeq" id="XP_030989908.1">
    <property type="nucleotide sequence ID" value="XM_031135887.1"/>
</dbReference>
<feature type="compositionally biased region" description="Polar residues" evidence="1">
    <location>
        <begin position="332"/>
        <end position="341"/>
    </location>
</feature>
<proteinExistence type="predicted"/>
<feature type="region of interest" description="Disordered" evidence="1">
    <location>
        <begin position="17"/>
        <end position="60"/>
    </location>
</feature>
<evidence type="ECO:0000313" key="3">
    <source>
        <dbReference type="EMBL" id="TPX08332.1"/>
    </source>
</evidence>
<feature type="compositionally biased region" description="Low complexity" evidence="1">
    <location>
        <begin position="303"/>
        <end position="315"/>
    </location>
</feature>
<evidence type="ECO:0000313" key="2">
    <source>
        <dbReference type="EMBL" id="TPX08197.1"/>
    </source>
</evidence>
<feature type="region of interest" description="Disordered" evidence="1">
    <location>
        <begin position="102"/>
        <end position="200"/>
    </location>
</feature>
<dbReference type="Proteomes" id="UP000319257">
    <property type="component" value="Unassembled WGS sequence"/>
</dbReference>
<reference evidence="3 4" key="1">
    <citation type="submission" date="2019-06" db="EMBL/GenBank/DDBJ databases">
        <title>Draft genome sequence of the filamentous fungus Phialemoniopsis curvata isolated from diesel fuel.</title>
        <authorList>
            <person name="Varaljay V.A."/>
            <person name="Lyon W.J."/>
            <person name="Crouch A.L."/>
            <person name="Drake C.E."/>
            <person name="Hollomon J.M."/>
            <person name="Nadeau L.J."/>
            <person name="Nunn H.S."/>
            <person name="Stevenson B.S."/>
            <person name="Bojanowski C.L."/>
            <person name="Crookes-Goodson W.J."/>
        </authorList>
    </citation>
    <scope>NUCLEOTIDE SEQUENCE [LARGE SCALE GENOMIC DNA]</scope>
    <source>
        <strain evidence="3 4">D216</strain>
    </source>
</reference>
<dbReference type="EMBL" id="SKBQ01000007">
    <property type="protein sequence ID" value="TPX08332.1"/>
    <property type="molecule type" value="Genomic_DNA"/>
</dbReference>
<gene>
    <name evidence="2" type="ORF">E0L32_001772</name>
    <name evidence="3" type="ORF">E0L32_001907</name>
</gene>
<dbReference type="InParanoid" id="A0A507AH79"/>
<evidence type="ECO:0000256" key="1">
    <source>
        <dbReference type="SAM" id="MobiDB-lite"/>
    </source>
</evidence>
<dbReference type="AlphaFoldDB" id="A0A507AH79"/>
<dbReference type="EMBL" id="SKBQ01000007">
    <property type="protein sequence ID" value="TPX08197.1"/>
    <property type="molecule type" value="Genomic_DNA"/>
</dbReference>